<keyword evidence="5 11" id="KW-0479">Metal-binding</keyword>
<feature type="binding site" evidence="11">
    <location>
        <position position="152"/>
    </location>
    <ligand>
        <name>substrate</name>
    </ligand>
</feature>
<dbReference type="HAMAP" id="MF_00354">
    <property type="entry name" value="Idi_2"/>
    <property type="match status" value="1"/>
</dbReference>
<dbReference type="InterPro" id="IPR013785">
    <property type="entry name" value="Aldolase_TIM"/>
</dbReference>
<dbReference type="EC" id="5.3.3.2" evidence="11"/>
<dbReference type="InterPro" id="IPR011179">
    <property type="entry name" value="IPdP_isomerase"/>
</dbReference>
<feature type="binding site" evidence="11">
    <location>
        <begin position="280"/>
        <end position="281"/>
    </location>
    <ligand>
        <name>FMN</name>
        <dbReference type="ChEBI" id="CHEBI:58210"/>
    </ligand>
</feature>
<keyword evidence="7 11" id="KW-0521">NADP</keyword>
<dbReference type="GO" id="GO:0000287">
    <property type="term" value="F:magnesium ion binding"/>
    <property type="evidence" value="ECO:0007669"/>
    <property type="project" value="UniProtKB-UniRule"/>
</dbReference>
<gene>
    <name evidence="11" type="primary">fni</name>
    <name evidence="13" type="ORF">FD47_GL001236</name>
</gene>
<dbReference type="InterPro" id="IPR000262">
    <property type="entry name" value="FMN-dep_DH"/>
</dbReference>
<evidence type="ECO:0000256" key="10">
    <source>
        <dbReference type="ARBA" id="ARBA00025810"/>
    </source>
</evidence>
<dbReference type="GO" id="GO:0010181">
    <property type="term" value="F:FMN binding"/>
    <property type="evidence" value="ECO:0007669"/>
    <property type="project" value="UniProtKB-UniRule"/>
</dbReference>
<dbReference type="PANTHER" id="PTHR43665:SF1">
    <property type="entry name" value="ISOPENTENYL-DIPHOSPHATE DELTA-ISOMERASE"/>
    <property type="match status" value="1"/>
</dbReference>
<keyword evidence="6 11" id="KW-0460">Magnesium</keyword>
<evidence type="ECO:0000256" key="7">
    <source>
        <dbReference type="ARBA" id="ARBA00022857"/>
    </source>
</evidence>
<comment type="subcellular location">
    <subcellularLocation>
        <location evidence="11">Cytoplasm</location>
    </subcellularLocation>
</comment>
<dbReference type="NCBIfam" id="TIGR02151">
    <property type="entry name" value="IPP_isom_2"/>
    <property type="match status" value="1"/>
</dbReference>
<evidence type="ECO:0000256" key="1">
    <source>
        <dbReference type="ARBA" id="ARBA00001917"/>
    </source>
</evidence>
<evidence type="ECO:0000256" key="5">
    <source>
        <dbReference type="ARBA" id="ARBA00022723"/>
    </source>
</evidence>
<dbReference type="PANTHER" id="PTHR43665">
    <property type="entry name" value="ISOPENTENYL-DIPHOSPHATE DELTA-ISOMERASE"/>
    <property type="match status" value="1"/>
</dbReference>
<feature type="binding site" evidence="11">
    <location>
        <position position="208"/>
    </location>
    <ligand>
        <name>FMN</name>
        <dbReference type="ChEBI" id="CHEBI:58210"/>
    </ligand>
</feature>
<proteinExistence type="inferred from homology"/>
<dbReference type="Gene3D" id="3.20.20.70">
    <property type="entry name" value="Aldolase class I"/>
    <property type="match status" value="1"/>
</dbReference>
<comment type="cofactor">
    <cofactor evidence="1 11">
        <name>FMN</name>
        <dbReference type="ChEBI" id="CHEBI:58210"/>
    </cofactor>
</comment>
<feature type="binding site" evidence="11">
    <location>
        <position position="93"/>
    </location>
    <ligand>
        <name>FMN</name>
        <dbReference type="ChEBI" id="CHEBI:58210"/>
    </ligand>
</feature>
<dbReference type="RefSeq" id="WP_054734499.1">
    <property type="nucleotide sequence ID" value="NZ_AZFZ01000027.1"/>
</dbReference>
<evidence type="ECO:0000313" key="13">
    <source>
        <dbReference type="EMBL" id="KRM43791.1"/>
    </source>
</evidence>
<dbReference type="GO" id="GO:0016491">
    <property type="term" value="F:oxidoreductase activity"/>
    <property type="evidence" value="ECO:0007669"/>
    <property type="project" value="InterPro"/>
</dbReference>
<reference evidence="13 14" key="1">
    <citation type="journal article" date="2015" name="Genome Announc.">
        <title>Expanding the biotechnology potential of lactobacilli through comparative genomics of 213 strains and associated genera.</title>
        <authorList>
            <person name="Sun Z."/>
            <person name="Harris H.M."/>
            <person name="McCann A."/>
            <person name="Guo C."/>
            <person name="Argimon S."/>
            <person name="Zhang W."/>
            <person name="Yang X."/>
            <person name="Jeffery I.B."/>
            <person name="Cooney J.C."/>
            <person name="Kagawa T.F."/>
            <person name="Liu W."/>
            <person name="Song Y."/>
            <person name="Salvetti E."/>
            <person name="Wrobel A."/>
            <person name="Rasinkangas P."/>
            <person name="Parkhill J."/>
            <person name="Rea M.C."/>
            <person name="O'Sullivan O."/>
            <person name="Ritari J."/>
            <person name="Douillard F.P."/>
            <person name="Paul Ross R."/>
            <person name="Yang R."/>
            <person name="Briner A.E."/>
            <person name="Felis G.E."/>
            <person name="de Vos W.M."/>
            <person name="Barrangou R."/>
            <person name="Klaenhammer T.R."/>
            <person name="Caufield P.W."/>
            <person name="Cui Y."/>
            <person name="Zhang H."/>
            <person name="O'Toole P.W."/>
        </authorList>
    </citation>
    <scope>NUCLEOTIDE SEQUENCE [LARGE SCALE GENOMIC DNA]</scope>
    <source>
        <strain evidence="13 14">DSM 18390</strain>
    </source>
</reference>
<protein>
    <recommendedName>
        <fullName evidence="11">Isopentenyl-diphosphate delta-isomerase</fullName>
        <shortName evidence="11">IPP isomerase</shortName>
        <ecNumber evidence="11">5.3.3.2</ecNumber>
    </recommendedName>
    <alternativeName>
        <fullName evidence="11">Isopentenyl diphosphate:dimethylallyl diphosphate isomerase</fullName>
    </alternativeName>
    <alternativeName>
        <fullName evidence="11">Isopentenyl pyrophosphate isomerase</fullName>
    </alternativeName>
    <alternativeName>
        <fullName evidence="11">Type 2 isopentenyl diphosphate isomerase</fullName>
        <shortName evidence="11">IDI-2</shortName>
    </alternativeName>
</protein>
<evidence type="ECO:0000256" key="4">
    <source>
        <dbReference type="ARBA" id="ARBA00022643"/>
    </source>
</evidence>
<comment type="cofactor">
    <cofactor evidence="11">
        <name>NADPH</name>
        <dbReference type="ChEBI" id="CHEBI:57783"/>
    </cofactor>
</comment>
<keyword evidence="8 11" id="KW-0414">Isoprene biosynthesis</keyword>
<evidence type="ECO:0000256" key="8">
    <source>
        <dbReference type="ARBA" id="ARBA00023229"/>
    </source>
</evidence>
<evidence type="ECO:0000313" key="14">
    <source>
        <dbReference type="Proteomes" id="UP000051010"/>
    </source>
</evidence>
<feature type="binding site" evidence="11">
    <location>
        <position position="122"/>
    </location>
    <ligand>
        <name>FMN</name>
        <dbReference type="ChEBI" id="CHEBI:58210"/>
    </ligand>
</feature>
<dbReference type="Pfam" id="PF01070">
    <property type="entry name" value="FMN_dh"/>
    <property type="match status" value="1"/>
</dbReference>
<comment type="caution">
    <text evidence="11">Lacks conserved residue(s) required for the propagation of feature annotation.</text>
</comment>
<dbReference type="Proteomes" id="UP000051010">
    <property type="component" value="Unassembled WGS sequence"/>
</dbReference>
<feature type="binding site" evidence="11">
    <location>
        <position position="213"/>
    </location>
    <ligand>
        <name>FMN</name>
        <dbReference type="ChEBI" id="CHEBI:58210"/>
    </ligand>
</feature>
<dbReference type="EMBL" id="AZFZ01000027">
    <property type="protein sequence ID" value="KRM43791.1"/>
    <property type="molecule type" value="Genomic_DNA"/>
</dbReference>
<organism evidence="13 14">
    <name type="scientific">Lentilactobacillus parafarraginis DSM 18390 = JCM 14109</name>
    <dbReference type="NCBI Taxonomy" id="1423786"/>
    <lineage>
        <taxon>Bacteria</taxon>
        <taxon>Bacillati</taxon>
        <taxon>Bacillota</taxon>
        <taxon>Bacilli</taxon>
        <taxon>Lactobacillales</taxon>
        <taxon>Lactobacillaceae</taxon>
        <taxon>Lentilactobacillus</taxon>
    </lineage>
</organism>
<accession>A0A0R1YNW5</accession>
<feature type="binding site" evidence="11">
    <location>
        <begin position="8"/>
        <end position="9"/>
    </location>
    <ligand>
        <name>substrate</name>
    </ligand>
</feature>
<dbReference type="CDD" id="cd02811">
    <property type="entry name" value="IDI-2_FMN"/>
    <property type="match status" value="1"/>
</dbReference>
<keyword evidence="4 11" id="KW-0288">FMN</keyword>
<dbReference type="GO" id="GO:0005737">
    <property type="term" value="C:cytoplasm"/>
    <property type="evidence" value="ECO:0007669"/>
    <property type="project" value="UniProtKB-SubCell"/>
</dbReference>
<comment type="subunit">
    <text evidence="10 11">Homooctamer. Dimer of tetramers.</text>
</comment>
<comment type="similarity">
    <text evidence="11">Belongs to the IPP isomerase type 2 family.</text>
</comment>
<evidence type="ECO:0000256" key="2">
    <source>
        <dbReference type="ARBA" id="ARBA00022490"/>
    </source>
</evidence>
<feature type="binding site" evidence="11">
    <location>
        <position position="183"/>
    </location>
    <ligand>
        <name>FMN</name>
        <dbReference type="ChEBI" id="CHEBI:58210"/>
    </ligand>
</feature>
<comment type="cofactor">
    <cofactor evidence="11">
        <name>Mg(2+)</name>
        <dbReference type="ChEBI" id="CHEBI:18420"/>
    </cofactor>
</comment>
<dbReference type="PATRIC" id="fig|1423786.4.peg.1334"/>
<comment type="caution">
    <text evidence="13">The sequence shown here is derived from an EMBL/GenBank/DDBJ whole genome shotgun (WGS) entry which is preliminary data.</text>
</comment>
<comment type="catalytic activity">
    <reaction evidence="11">
        <text>isopentenyl diphosphate = dimethylallyl diphosphate</text>
        <dbReference type="Rhea" id="RHEA:23284"/>
        <dbReference type="ChEBI" id="CHEBI:57623"/>
        <dbReference type="ChEBI" id="CHEBI:128769"/>
        <dbReference type="EC" id="5.3.3.2"/>
    </reaction>
</comment>
<dbReference type="SUPFAM" id="SSF51395">
    <property type="entry name" value="FMN-linked oxidoreductases"/>
    <property type="match status" value="1"/>
</dbReference>
<evidence type="ECO:0000256" key="9">
    <source>
        <dbReference type="ARBA" id="ARBA00023235"/>
    </source>
</evidence>
<feature type="domain" description="FMN-dependent dehydrogenase" evidence="12">
    <location>
        <begin position="153"/>
        <end position="326"/>
    </location>
</feature>
<feature type="binding site" evidence="11">
    <location>
        <position position="153"/>
    </location>
    <ligand>
        <name>Mg(2+)</name>
        <dbReference type="ChEBI" id="CHEBI:18420"/>
    </ligand>
</feature>
<dbReference type="PIRSF" id="PIRSF003314">
    <property type="entry name" value="IPP_isomerase"/>
    <property type="match status" value="1"/>
</dbReference>
<evidence type="ECO:0000256" key="11">
    <source>
        <dbReference type="HAMAP-Rule" id="MF_00354"/>
    </source>
</evidence>
<keyword evidence="9 11" id="KW-0413">Isomerase</keyword>
<evidence type="ECO:0000256" key="6">
    <source>
        <dbReference type="ARBA" id="ARBA00022842"/>
    </source>
</evidence>
<comment type="function">
    <text evidence="11">Involved in the biosynthesis of isoprenoids. Catalyzes the 1,3-allylic rearrangement of the homoallylic substrate isopentenyl (IPP) to its allylic isomer, dimethylallyl diphosphate (DMAPP).</text>
</comment>
<sequence>MISKHSHRKDEHVSLAEKFYSPHHTFEDIKFVHQSLPKYSLADIDLSATIGPLKLAVPFYIEAISGGSPRTKDINAQLATIAQATGLAMAVGSQSVALSDPDLADTFKIVRKNNPAGLIFANIGGNHSVEDAKQAVEMIDADALEIHVNVAQELIMPEGDRQFQFQKNIQEIVNALTVPVIVKEVGFGMSRETIAELLKLGVRYVNVSGHGGTNFATIENFRRPDKSMTYLADWGLSTPESLLESRSYQNQLTVLASGGVQTPLDIAKCLALGSSAVGIAGQFLHMVIHEDTPAIIDKINGWKQGLKAIMMMTNSKTVSALQDAALVLSPELISYQHQRNLETN</sequence>
<dbReference type="GO" id="GO:0008299">
    <property type="term" value="P:isoprenoid biosynthetic process"/>
    <property type="evidence" value="ECO:0007669"/>
    <property type="project" value="UniProtKB-UniRule"/>
</dbReference>
<keyword evidence="2 11" id="KW-0963">Cytoplasm</keyword>
<dbReference type="GO" id="GO:0070402">
    <property type="term" value="F:NADPH binding"/>
    <property type="evidence" value="ECO:0007669"/>
    <property type="project" value="UniProtKB-UniRule"/>
</dbReference>
<evidence type="ECO:0000259" key="12">
    <source>
        <dbReference type="Pfam" id="PF01070"/>
    </source>
</evidence>
<evidence type="ECO:0000256" key="3">
    <source>
        <dbReference type="ARBA" id="ARBA00022630"/>
    </source>
</evidence>
<dbReference type="AlphaFoldDB" id="A0A0R1YNW5"/>
<dbReference type="GO" id="GO:0004452">
    <property type="term" value="F:isopentenyl-diphosphate delta-isomerase activity"/>
    <property type="evidence" value="ECO:0007669"/>
    <property type="project" value="UniProtKB-UniRule"/>
</dbReference>
<keyword evidence="3 11" id="KW-0285">Flavoprotein</keyword>
<name>A0A0R1YNW5_9LACO</name>